<evidence type="ECO:0000256" key="1">
    <source>
        <dbReference type="SAM" id="Phobius"/>
    </source>
</evidence>
<dbReference type="Proteomes" id="UP000177953">
    <property type="component" value="Unassembled WGS sequence"/>
</dbReference>
<name>A0A1F6MDE9_9BACT</name>
<dbReference type="InterPro" id="IPR014717">
    <property type="entry name" value="Transl_elong_EF1B/ribsomal_bS6"/>
</dbReference>
<keyword evidence="1" id="KW-1133">Transmembrane helix</keyword>
<organism evidence="2 3">
    <name type="scientific">Candidatus Magasanikbacteria bacterium RIFCSPHIGHO2_01_FULL_47_8</name>
    <dbReference type="NCBI Taxonomy" id="1798673"/>
    <lineage>
        <taxon>Bacteria</taxon>
        <taxon>Candidatus Magasanikiibacteriota</taxon>
    </lineage>
</organism>
<evidence type="ECO:0000313" key="3">
    <source>
        <dbReference type="Proteomes" id="UP000177953"/>
    </source>
</evidence>
<protein>
    <submittedName>
        <fullName evidence="2">Uncharacterized protein</fullName>
    </submittedName>
</protein>
<dbReference type="EMBL" id="MFPU01000035">
    <property type="protein sequence ID" value="OGH69580.1"/>
    <property type="molecule type" value="Genomic_DNA"/>
</dbReference>
<sequence length="178" mass="20459">MRFSLEKKIIFIVAAFALVSLLIIFTIIWPTIIRIKELDRETYELRVYLEKRYERSLNQRSTLRRLDEIKLAVQGFPDHIFNAGEELRLITTLEGIAAKNKVAQRITGSNVDKITNQSLKISLTITGDYTRVLSYLTDIENLDYFLTVQQLQLSASIDPVSHAETTSMNLDVSMYVVN</sequence>
<dbReference type="AlphaFoldDB" id="A0A1F6MDE9"/>
<feature type="transmembrane region" description="Helical" evidence="1">
    <location>
        <begin position="9"/>
        <end position="32"/>
    </location>
</feature>
<keyword evidence="1" id="KW-0472">Membrane</keyword>
<evidence type="ECO:0000313" key="2">
    <source>
        <dbReference type="EMBL" id="OGH69580.1"/>
    </source>
</evidence>
<proteinExistence type="predicted"/>
<keyword evidence="1" id="KW-0812">Transmembrane</keyword>
<reference evidence="2 3" key="1">
    <citation type="journal article" date="2016" name="Nat. Commun.">
        <title>Thousands of microbial genomes shed light on interconnected biogeochemical processes in an aquifer system.</title>
        <authorList>
            <person name="Anantharaman K."/>
            <person name="Brown C.T."/>
            <person name="Hug L.A."/>
            <person name="Sharon I."/>
            <person name="Castelle C.J."/>
            <person name="Probst A.J."/>
            <person name="Thomas B.C."/>
            <person name="Singh A."/>
            <person name="Wilkins M.J."/>
            <person name="Karaoz U."/>
            <person name="Brodie E.L."/>
            <person name="Williams K.H."/>
            <person name="Hubbard S.S."/>
            <person name="Banfield J.F."/>
        </authorList>
    </citation>
    <scope>NUCLEOTIDE SEQUENCE [LARGE SCALE GENOMIC DNA]</scope>
</reference>
<comment type="caution">
    <text evidence="2">The sequence shown here is derived from an EMBL/GenBank/DDBJ whole genome shotgun (WGS) entry which is preliminary data.</text>
</comment>
<gene>
    <name evidence="2" type="ORF">A2754_03060</name>
</gene>
<dbReference type="Gene3D" id="3.30.70.60">
    <property type="match status" value="1"/>
</dbReference>
<accession>A0A1F6MDE9</accession>